<evidence type="ECO:0000256" key="1">
    <source>
        <dbReference type="SAM" id="Phobius"/>
    </source>
</evidence>
<gene>
    <name evidence="2" type="ordered locus">LS215_0146</name>
</gene>
<dbReference type="GO" id="GO:0016020">
    <property type="term" value="C:membrane"/>
    <property type="evidence" value="ECO:0007669"/>
    <property type="project" value="InterPro"/>
</dbReference>
<feature type="transmembrane region" description="Helical" evidence="1">
    <location>
        <begin position="7"/>
        <end position="29"/>
    </location>
</feature>
<dbReference type="KEGG" id="sis:LS215_0146"/>
<dbReference type="AlphaFoldDB" id="C3MJM2"/>
<dbReference type="RefSeq" id="WP_012712805.1">
    <property type="nucleotide sequence ID" value="NC_012589.1"/>
</dbReference>
<name>C3MJM2_SACI2</name>
<dbReference type="EMBL" id="CP001399">
    <property type="protein sequence ID" value="ACP34300.1"/>
    <property type="molecule type" value="Genomic_DNA"/>
</dbReference>
<feature type="transmembrane region" description="Helical" evidence="1">
    <location>
        <begin position="61"/>
        <end position="85"/>
    </location>
</feature>
<evidence type="ECO:0000313" key="3">
    <source>
        <dbReference type="Proteomes" id="UP000001747"/>
    </source>
</evidence>
<dbReference type="GeneID" id="31485282"/>
<dbReference type="HOGENOM" id="CLU_2534752_0_0_2"/>
<protein>
    <submittedName>
        <fullName evidence="2">VP1/VP3 family protein</fullName>
    </submittedName>
</protein>
<keyword evidence="1" id="KW-0812">Transmembrane</keyword>
<evidence type="ECO:0000313" key="2">
    <source>
        <dbReference type="EMBL" id="ACP34300.1"/>
    </source>
</evidence>
<organism evidence="2 3">
    <name type="scientific">Saccharolobus islandicus (strain L.S.2.15 / Lassen #1)</name>
    <name type="common">Sulfolobus islandicus</name>
    <dbReference type="NCBI Taxonomy" id="429572"/>
    <lineage>
        <taxon>Archaea</taxon>
        <taxon>Thermoproteota</taxon>
        <taxon>Thermoprotei</taxon>
        <taxon>Sulfolobales</taxon>
        <taxon>Sulfolobaceae</taxon>
        <taxon>Saccharolobus</taxon>
    </lineage>
</organism>
<sequence>MEISLKTIIFLVLFIVLGTALLSPIVSYVNLLTTPSFTTVSGTVTQTNPNPQYVGSSNAPILQLVPLFYILVLIIVPAVVAYKIYKD</sequence>
<dbReference type="InterPro" id="IPR009379">
    <property type="entry name" value="VP1_VP3"/>
</dbReference>
<proteinExistence type="predicted"/>
<reference evidence="2 3" key="1">
    <citation type="journal article" date="2009" name="Proc. Natl. Acad. Sci. U.S.A.">
        <title>Biogeography of the Sulfolobus islandicus pan-genome.</title>
        <authorList>
            <person name="Reno M.L."/>
            <person name="Held N.L."/>
            <person name="Fields C.J."/>
            <person name="Burke P.V."/>
            <person name="Whitaker R.J."/>
        </authorList>
    </citation>
    <scope>NUCLEOTIDE SEQUENCE [LARGE SCALE GENOMIC DNA]</scope>
    <source>
        <strain evidence="3">L.S.2.15 / Lassen #1</strain>
    </source>
</reference>
<dbReference type="GO" id="GO:0005198">
    <property type="term" value="F:structural molecule activity"/>
    <property type="evidence" value="ECO:0007669"/>
    <property type="project" value="InterPro"/>
</dbReference>
<dbReference type="Pfam" id="PF06281">
    <property type="entry name" value="VP1_VP3"/>
    <property type="match status" value="1"/>
</dbReference>
<accession>C3MJM2</accession>
<keyword evidence="1" id="KW-1133">Transmembrane helix</keyword>
<keyword evidence="1" id="KW-0472">Membrane</keyword>
<dbReference type="Proteomes" id="UP000001747">
    <property type="component" value="Chromosome"/>
</dbReference>